<dbReference type="PANTHER" id="PTHR23189">
    <property type="entry name" value="RNA RECOGNITION MOTIF-CONTAINING"/>
    <property type="match status" value="1"/>
</dbReference>
<keyword evidence="5" id="KW-1185">Reference proteome</keyword>
<dbReference type="InterPro" id="IPR012677">
    <property type="entry name" value="Nucleotide-bd_a/b_plait_sf"/>
</dbReference>
<dbReference type="EMBL" id="JBBNAE010000007">
    <property type="protein sequence ID" value="KAK9110210.1"/>
    <property type="molecule type" value="Genomic_DNA"/>
</dbReference>
<gene>
    <name evidence="4" type="ORF">Sjap_018270</name>
</gene>
<evidence type="ECO:0000256" key="2">
    <source>
        <dbReference type="SAM" id="MobiDB-lite"/>
    </source>
</evidence>
<dbReference type="GO" id="GO:0003723">
    <property type="term" value="F:RNA binding"/>
    <property type="evidence" value="ECO:0007669"/>
    <property type="project" value="UniProtKB-KW"/>
</dbReference>
<dbReference type="AlphaFoldDB" id="A0AAP0I7Q9"/>
<dbReference type="Pfam" id="PF04059">
    <property type="entry name" value="RRM_2"/>
    <property type="match status" value="1"/>
</dbReference>
<evidence type="ECO:0000256" key="1">
    <source>
        <dbReference type="ARBA" id="ARBA00022884"/>
    </source>
</evidence>
<dbReference type="SUPFAM" id="SSF54928">
    <property type="entry name" value="RNA-binding domain, RBD"/>
    <property type="match status" value="1"/>
</dbReference>
<accession>A0AAP0I7Q9</accession>
<evidence type="ECO:0000259" key="3">
    <source>
        <dbReference type="Pfam" id="PF04059"/>
    </source>
</evidence>
<sequence>MLNPQAKPFHSYHHHQLHHSYNNNNNNNNKKSHHNPFSTSTNVASNPPWPIVLPNNNSGFPTLPTNKTTHYYFYRPTHPFTFNPNKPMHYYYYYYYSPNSRPFLPPNAPAVRRNGFGFGFGLGLGNRGLSSYSSSSNSIDFDECEAKVHGKTTVMIKNIPSKLNRKMLVEMLDTHCFHQNQNNVSSQQPNHQFVPSEYDFVYLPIDFKSGSNLGYAFVNFTTVTGAVRLYRSLQMQRWEAFASPKICEIKYARIQGKKALIGHFQHRKFRCNNEDFLPIVFLPPRNGVKGFCSSSNVLGTLRLRGRRANTVVHKPCRNAANN</sequence>
<feature type="region of interest" description="Disordered" evidence="2">
    <location>
        <begin position="1"/>
        <end position="42"/>
    </location>
</feature>
<keyword evidence="1" id="KW-0694">RNA-binding</keyword>
<dbReference type="Gene3D" id="3.30.70.330">
    <property type="match status" value="1"/>
</dbReference>
<protein>
    <recommendedName>
        <fullName evidence="3">Mei2-like C-terminal RNA recognition motif domain-containing protein</fullName>
    </recommendedName>
</protein>
<dbReference type="InterPro" id="IPR007201">
    <property type="entry name" value="Mei2-like_Rrm_C"/>
</dbReference>
<reference evidence="4 5" key="1">
    <citation type="submission" date="2024-01" db="EMBL/GenBank/DDBJ databases">
        <title>Genome assemblies of Stephania.</title>
        <authorList>
            <person name="Yang L."/>
        </authorList>
    </citation>
    <scope>NUCLEOTIDE SEQUENCE [LARGE SCALE GENOMIC DNA]</scope>
    <source>
        <strain evidence="4">QJT</strain>
        <tissue evidence="4">Leaf</tissue>
    </source>
</reference>
<evidence type="ECO:0000313" key="4">
    <source>
        <dbReference type="EMBL" id="KAK9110210.1"/>
    </source>
</evidence>
<comment type="caution">
    <text evidence="4">The sequence shown here is derived from an EMBL/GenBank/DDBJ whole genome shotgun (WGS) entry which is preliminary data.</text>
</comment>
<organism evidence="4 5">
    <name type="scientific">Stephania japonica</name>
    <dbReference type="NCBI Taxonomy" id="461633"/>
    <lineage>
        <taxon>Eukaryota</taxon>
        <taxon>Viridiplantae</taxon>
        <taxon>Streptophyta</taxon>
        <taxon>Embryophyta</taxon>
        <taxon>Tracheophyta</taxon>
        <taxon>Spermatophyta</taxon>
        <taxon>Magnoliopsida</taxon>
        <taxon>Ranunculales</taxon>
        <taxon>Menispermaceae</taxon>
        <taxon>Menispermoideae</taxon>
        <taxon>Cissampelideae</taxon>
        <taxon>Stephania</taxon>
    </lineage>
</organism>
<dbReference type="Proteomes" id="UP001417504">
    <property type="component" value="Unassembled WGS sequence"/>
</dbReference>
<evidence type="ECO:0000313" key="5">
    <source>
        <dbReference type="Proteomes" id="UP001417504"/>
    </source>
</evidence>
<name>A0AAP0I7Q9_9MAGN</name>
<dbReference type="InterPro" id="IPR035979">
    <property type="entry name" value="RBD_domain_sf"/>
</dbReference>
<proteinExistence type="predicted"/>
<feature type="domain" description="Mei2-like C-terminal RNA recognition motif" evidence="3">
    <location>
        <begin position="196"/>
        <end position="265"/>
    </location>
</feature>
<feature type="compositionally biased region" description="Low complexity" evidence="2">
    <location>
        <begin position="19"/>
        <end position="29"/>
    </location>
</feature>